<comment type="function">
    <text evidence="1 10">Controls the rotational direction of flagella during chemotaxis.</text>
</comment>
<evidence type="ECO:0000256" key="10">
    <source>
        <dbReference type="RuleBase" id="RU364125"/>
    </source>
</evidence>
<sequence length="169" mass="17713">MTAPTKERPVAAADTKGKKSKGAKDVAEDGEVAKGGKLKLIIIAVVALLAIGAGLYFFVFSGSGEEAEPAPVAGIVLPLDSVTVNLAGAGYLKIGVSLQLTEEAGEEAPDGSRATDIIIDMFSEAQPTDVTGNRDAMKAELEQRIEEAYNTEEAGDLVMGIYYTEYVTQ</sequence>
<evidence type="ECO:0000313" key="13">
    <source>
        <dbReference type="Proteomes" id="UP001373496"/>
    </source>
</evidence>
<keyword evidence="4 10" id="KW-1003">Cell membrane</keyword>
<dbReference type="Pfam" id="PF03748">
    <property type="entry name" value="FliL"/>
    <property type="match status" value="1"/>
</dbReference>
<evidence type="ECO:0000256" key="5">
    <source>
        <dbReference type="ARBA" id="ARBA00022500"/>
    </source>
</evidence>
<comment type="caution">
    <text evidence="10">Lacks conserved residue(s) required for the propagation of feature annotation.</text>
</comment>
<comment type="similarity">
    <text evidence="3 10">Belongs to the FliL family.</text>
</comment>
<evidence type="ECO:0000256" key="9">
    <source>
        <dbReference type="ARBA" id="ARBA00023136"/>
    </source>
</evidence>
<dbReference type="EMBL" id="JBAPLV010000002">
    <property type="protein sequence ID" value="MEI4277296.1"/>
    <property type="molecule type" value="Genomic_DNA"/>
</dbReference>
<keyword evidence="12" id="KW-0966">Cell projection</keyword>
<evidence type="ECO:0000256" key="4">
    <source>
        <dbReference type="ARBA" id="ARBA00022475"/>
    </source>
</evidence>
<dbReference type="InterPro" id="IPR005503">
    <property type="entry name" value="FliL"/>
</dbReference>
<evidence type="ECO:0000256" key="2">
    <source>
        <dbReference type="ARBA" id="ARBA00004162"/>
    </source>
</evidence>
<keyword evidence="7 10" id="KW-0283">Flagellar rotation</keyword>
<evidence type="ECO:0000256" key="11">
    <source>
        <dbReference type="SAM" id="MobiDB-lite"/>
    </source>
</evidence>
<keyword evidence="8 10" id="KW-1133">Transmembrane helix</keyword>
<dbReference type="PANTHER" id="PTHR35091">
    <property type="entry name" value="FLAGELLAR PROTEIN FLIL"/>
    <property type="match status" value="1"/>
</dbReference>
<feature type="transmembrane region" description="Helical" evidence="10">
    <location>
        <begin position="72"/>
        <end position="92"/>
    </location>
</feature>
<comment type="caution">
    <text evidence="12">The sequence shown here is derived from an EMBL/GenBank/DDBJ whole genome shotgun (WGS) entry which is preliminary data.</text>
</comment>
<evidence type="ECO:0000256" key="8">
    <source>
        <dbReference type="ARBA" id="ARBA00022989"/>
    </source>
</evidence>
<dbReference type="RefSeq" id="WP_225232824.1">
    <property type="nucleotide sequence ID" value="NZ_JBAPLV010000002.1"/>
</dbReference>
<evidence type="ECO:0000256" key="7">
    <source>
        <dbReference type="ARBA" id="ARBA00022779"/>
    </source>
</evidence>
<keyword evidence="13" id="KW-1185">Reference proteome</keyword>
<gene>
    <name evidence="12" type="ORF">UXQ13_02365</name>
</gene>
<keyword evidence="6 10" id="KW-0812">Transmembrane</keyword>
<protein>
    <recommendedName>
        <fullName evidence="10">Flagellar protein FliL</fullName>
    </recommendedName>
</protein>
<feature type="transmembrane region" description="Helical" evidence="10">
    <location>
        <begin position="40"/>
        <end position="60"/>
    </location>
</feature>
<evidence type="ECO:0000256" key="3">
    <source>
        <dbReference type="ARBA" id="ARBA00008281"/>
    </source>
</evidence>
<reference evidence="12 13" key="1">
    <citation type="submission" date="2024-03" db="EMBL/GenBank/DDBJ databases">
        <title>Draft genome sequence of Klenkia terrae.</title>
        <authorList>
            <person name="Duangmal K."/>
            <person name="Chantavorakit T."/>
        </authorList>
    </citation>
    <scope>NUCLEOTIDE SEQUENCE [LARGE SCALE GENOMIC DNA]</scope>
    <source>
        <strain evidence="12 13">JCM 17786</strain>
    </source>
</reference>
<organism evidence="12 13">
    <name type="scientific">Klenkia terrae</name>
    <dbReference type="NCBI Taxonomy" id="1052259"/>
    <lineage>
        <taxon>Bacteria</taxon>
        <taxon>Bacillati</taxon>
        <taxon>Actinomycetota</taxon>
        <taxon>Actinomycetes</taxon>
        <taxon>Geodermatophilales</taxon>
        <taxon>Geodermatophilaceae</taxon>
        <taxon>Klenkia</taxon>
    </lineage>
</organism>
<proteinExistence type="inferred from homology"/>
<keyword evidence="9 10" id="KW-0472">Membrane</keyword>
<accession>A0ABU8E0W4</accession>
<evidence type="ECO:0000313" key="12">
    <source>
        <dbReference type="EMBL" id="MEI4277296.1"/>
    </source>
</evidence>
<dbReference type="Proteomes" id="UP001373496">
    <property type="component" value="Unassembled WGS sequence"/>
</dbReference>
<keyword evidence="12" id="KW-0282">Flagellum</keyword>
<feature type="region of interest" description="Disordered" evidence="11">
    <location>
        <begin position="1"/>
        <end position="26"/>
    </location>
</feature>
<dbReference type="PANTHER" id="PTHR35091:SF2">
    <property type="entry name" value="FLAGELLAR PROTEIN FLIL"/>
    <property type="match status" value="1"/>
</dbReference>
<evidence type="ECO:0000256" key="6">
    <source>
        <dbReference type="ARBA" id="ARBA00022692"/>
    </source>
</evidence>
<name>A0ABU8E0W4_9ACTN</name>
<evidence type="ECO:0000256" key="1">
    <source>
        <dbReference type="ARBA" id="ARBA00002254"/>
    </source>
</evidence>
<keyword evidence="5 10" id="KW-0145">Chemotaxis</keyword>
<keyword evidence="12" id="KW-0969">Cilium</keyword>
<comment type="subcellular location">
    <subcellularLocation>
        <location evidence="2">Cell membrane</location>
        <topology evidence="2">Single-pass membrane protein</topology>
    </subcellularLocation>
</comment>